<dbReference type="EMBL" id="JANPWB010000012">
    <property type="protein sequence ID" value="KAJ1118853.1"/>
    <property type="molecule type" value="Genomic_DNA"/>
</dbReference>
<dbReference type="Proteomes" id="UP001066276">
    <property type="component" value="Chromosome 8"/>
</dbReference>
<protein>
    <submittedName>
        <fullName evidence="1">Uncharacterized protein</fullName>
    </submittedName>
</protein>
<keyword evidence="2" id="KW-1185">Reference proteome</keyword>
<feature type="non-terminal residue" evidence="1">
    <location>
        <position position="56"/>
    </location>
</feature>
<accession>A0AAV7NRZ0</accession>
<evidence type="ECO:0000313" key="1">
    <source>
        <dbReference type="EMBL" id="KAJ1118853.1"/>
    </source>
</evidence>
<reference evidence="1" key="1">
    <citation type="journal article" date="2022" name="bioRxiv">
        <title>Sequencing and chromosome-scale assembly of the giantPleurodeles waltlgenome.</title>
        <authorList>
            <person name="Brown T."/>
            <person name="Elewa A."/>
            <person name="Iarovenko S."/>
            <person name="Subramanian E."/>
            <person name="Araus A.J."/>
            <person name="Petzold A."/>
            <person name="Susuki M."/>
            <person name="Suzuki K.-i.T."/>
            <person name="Hayashi T."/>
            <person name="Toyoda A."/>
            <person name="Oliveira C."/>
            <person name="Osipova E."/>
            <person name="Leigh N.D."/>
            <person name="Simon A."/>
            <person name="Yun M.H."/>
        </authorList>
    </citation>
    <scope>NUCLEOTIDE SEQUENCE</scope>
    <source>
        <strain evidence="1">20211129_DDA</strain>
        <tissue evidence="1">Liver</tissue>
    </source>
</reference>
<comment type="caution">
    <text evidence="1">The sequence shown here is derived from an EMBL/GenBank/DDBJ whole genome shotgun (WGS) entry which is preliminary data.</text>
</comment>
<evidence type="ECO:0000313" key="2">
    <source>
        <dbReference type="Proteomes" id="UP001066276"/>
    </source>
</evidence>
<gene>
    <name evidence="1" type="ORF">NDU88_007040</name>
</gene>
<feature type="non-terminal residue" evidence="1">
    <location>
        <position position="1"/>
    </location>
</feature>
<name>A0AAV7NRZ0_PLEWA</name>
<organism evidence="1 2">
    <name type="scientific">Pleurodeles waltl</name>
    <name type="common">Iberian ribbed newt</name>
    <dbReference type="NCBI Taxonomy" id="8319"/>
    <lineage>
        <taxon>Eukaryota</taxon>
        <taxon>Metazoa</taxon>
        <taxon>Chordata</taxon>
        <taxon>Craniata</taxon>
        <taxon>Vertebrata</taxon>
        <taxon>Euteleostomi</taxon>
        <taxon>Amphibia</taxon>
        <taxon>Batrachia</taxon>
        <taxon>Caudata</taxon>
        <taxon>Salamandroidea</taxon>
        <taxon>Salamandridae</taxon>
        <taxon>Pleurodelinae</taxon>
        <taxon>Pleurodeles</taxon>
    </lineage>
</organism>
<proteinExistence type="predicted"/>
<sequence>PCSPQRSELPYPVIWCVHPLVGSELQDPIPGVLPGAPPWGPPLLLLVTFISQFPPR</sequence>
<dbReference type="AlphaFoldDB" id="A0AAV7NRZ0"/>